<evidence type="ECO:0000256" key="1">
    <source>
        <dbReference type="SAM" id="MobiDB-lite"/>
    </source>
</evidence>
<dbReference type="OrthoDB" id="435593at2759"/>
<dbReference type="VEuPathDB" id="ToxoDB:EMH_0094170"/>
<dbReference type="AlphaFoldDB" id="U6KFI3"/>
<reference evidence="2" key="2">
    <citation type="submission" date="2013-10" db="EMBL/GenBank/DDBJ databases">
        <authorList>
            <person name="Aslett M."/>
        </authorList>
    </citation>
    <scope>NUCLEOTIDE SEQUENCE [LARGE SCALE GENOMIC DNA]</scope>
    <source>
        <strain evidence="2">Houghton</strain>
    </source>
</reference>
<sequence length="245" mass="25717">MLLKDPETAARPEALLEVEARLYFVSAIANRIQLNVPPGGTQGDSNSSNNSSSSVNTAAPSTDPRSDNFLLQLLPLLPQLAFSAPPAASSGSPVEITEQGALQLFLHAAAARAISWLAGRVLPQHQELFAPLFSLLVTRALQFVASLPEAAKDSNAALIRLSTEALLVEGLSSLVAAAASFIPSPGREEDVHALLHALIDAFSRPGLSLDNSSSLVHTAGYVISCLDAPRIRVLFAQLLQVSGAL</sequence>
<evidence type="ECO:0000313" key="3">
    <source>
        <dbReference type="Proteomes" id="UP000030744"/>
    </source>
</evidence>
<evidence type="ECO:0000313" key="2">
    <source>
        <dbReference type="EMBL" id="CDJ36709.1"/>
    </source>
</evidence>
<dbReference type="Gene3D" id="1.25.10.10">
    <property type="entry name" value="Leucine-rich Repeat Variant"/>
    <property type="match status" value="1"/>
</dbReference>
<feature type="region of interest" description="Disordered" evidence="1">
    <location>
        <begin position="36"/>
        <end position="63"/>
    </location>
</feature>
<protein>
    <recommendedName>
        <fullName evidence="4">Exportin-T</fullName>
    </recommendedName>
</protein>
<evidence type="ECO:0008006" key="4">
    <source>
        <dbReference type="Google" id="ProtNLM"/>
    </source>
</evidence>
<organism evidence="2 3">
    <name type="scientific">Eimeria mitis</name>
    <dbReference type="NCBI Taxonomy" id="44415"/>
    <lineage>
        <taxon>Eukaryota</taxon>
        <taxon>Sar</taxon>
        <taxon>Alveolata</taxon>
        <taxon>Apicomplexa</taxon>
        <taxon>Conoidasida</taxon>
        <taxon>Coccidia</taxon>
        <taxon>Eucoccidiorida</taxon>
        <taxon>Eimeriorina</taxon>
        <taxon>Eimeriidae</taxon>
        <taxon>Eimeria</taxon>
    </lineage>
</organism>
<dbReference type="RefSeq" id="XP_037878997.1">
    <property type="nucleotide sequence ID" value="XM_038023143.1"/>
</dbReference>
<gene>
    <name evidence="2" type="ORF">EMH_0094170</name>
</gene>
<keyword evidence="3" id="KW-1185">Reference proteome</keyword>
<name>U6KFI3_9EIME</name>
<dbReference type="InterPro" id="IPR011989">
    <property type="entry name" value="ARM-like"/>
</dbReference>
<dbReference type="GeneID" id="60404627"/>
<accession>U6KFI3</accession>
<reference evidence="2" key="1">
    <citation type="submission" date="2013-10" db="EMBL/GenBank/DDBJ databases">
        <title>Genomic analysis of the causative agents of coccidiosis in chickens.</title>
        <authorList>
            <person name="Reid A.J."/>
            <person name="Blake D."/>
            <person name="Billington K."/>
            <person name="Browne H."/>
            <person name="Dunn M."/>
            <person name="Hung S."/>
            <person name="Kawahara F."/>
            <person name="Miranda-Saavedra D."/>
            <person name="Mourier T."/>
            <person name="Nagra H."/>
            <person name="Otto T.D."/>
            <person name="Rawlings N."/>
            <person name="Sanchez A."/>
            <person name="Sanders M."/>
            <person name="Subramaniam C."/>
            <person name="Tay Y."/>
            <person name="Dear P."/>
            <person name="Doerig C."/>
            <person name="Gruber A."/>
            <person name="Parkinson J."/>
            <person name="Shirley M."/>
            <person name="Wan K.L."/>
            <person name="Berriman M."/>
            <person name="Tomley F."/>
            <person name="Pain A."/>
        </authorList>
    </citation>
    <scope>NUCLEOTIDE SEQUENCE [LARGE SCALE GENOMIC DNA]</scope>
    <source>
        <strain evidence="2">Houghton</strain>
    </source>
</reference>
<feature type="compositionally biased region" description="Low complexity" evidence="1">
    <location>
        <begin position="45"/>
        <end position="54"/>
    </location>
</feature>
<dbReference type="Proteomes" id="UP000030744">
    <property type="component" value="Unassembled WGS sequence"/>
</dbReference>
<dbReference type="EMBL" id="HG736621">
    <property type="protein sequence ID" value="CDJ36709.1"/>
    <property type="molecule type" value="Genomic_DNA"/>
</dbReference>
<proteinExistence type="predicted"/>